<dbReference type="AlphaFoldDB" id="A0A6S6SWX1"/>
<gene>
    <name evidence="2" type="ORF">HELGO_WM20221</name>
</gene>
<name>A0A6S6SWX1_9BACT</name>
<accession>A0A6S6SWX1</accession>
<feature type="signal peptide" evidence="1">
    <location>
        <begin position="1"/>
        <end position="19"/>
    </location>
</feature>
<feature type="chain" id="PRO_5028021480" description="Porin domain-containing protein" evidence="1">
    <location>
        <begin position="20"/>
        <end position="363"/>
    </location>
</feature>
<dbReference type="InterPro" id="IPR023614">
    <property type="entry name" value="Porin_dom_sf"/>
</dbReference>
<organism evidence="2">
    <name type="scientific">uncultured Campylobacterales bacterium</name>
    <dbReference type="NCBI Taxonomy" id="352960"/>
    <lineage>
        <taxon>Bacteria</taxon>
        <taxon>Pseudomonadati</taxon>
        <taxon>Campylobacterota</taxon>
        <taxon>Epsilonproteobacteria</taxon>
        <taxon>Campylobacterales</taxon>
        <taxon>environmental samples</taxon>
    </lineage>
</organism>
<reference evidence="2" key="1">
    <citation type="submission" date="2020-01" db="EMBL/GenBank/DDBJ databases">
        <authorList>
            <person name="Meier V. D."/>
            <person name="Meier V D."/>
        </authorList>
    </citation>
    <scope>NUCLEOTIDE SEQUENCE</scope>
    <source>
        <strain evidence="2">HLG_WM_MAG_12</strain>
    </source>
</reference>
<proteinExistence type="predicted"/>
<dbReference type="SUPFAM" id="SSF56935">
    <property type="entry name" value="Porins"/>
    <property type="match status" value="1"/>
</dbReference>
<sequence>MKIAKLSLAALLAAGLAHATSLEEAIQGTEVEGFVYVKEVWNLDGQNSDTGNYSYRVHAAVPVNDVVVAHIGIDNTDDNETLNVEQAALTYTGIENVKITVGEHPIMSEFTDTERGLDGSWGIQNGFGITASTTVGGVNLVAAFFGSDNDTESNETGTSESLQYIHADANIADLFDLSIGYLNTDGGESYGNVALDSVISAGDDLDINIGAALNVREPDDSAQNSNTLVTAYAGATIAGLDVEVAYAQTGNNGGSVNLGGDNSRADNAFYLQDINIDGRADTDAWRFTVGADVADNIRVSAGYLMGEDDNNNDITEGKIAVDYNWSENFMGQAFVSSYKDETVVVTGNVDSGTNLKVELRYNF</sequence>
<keyword evidence="1" id="KW-0732">Signal</keyword>
<evidence type="ECO:0000256" key="1">
    <source>
        <dbReference type="SAM" id="SignalP"/>
    </source>
</evidence>
<evidence type="ECO:0000313" key="2">
    <source>
        <dbReference type="EMBL" id="CAA6810562.1"/>
    </source>
</evidence>
<protein>
    <recommendedName>
        <fullName evidence="3">Porin domain-containing protein</fullName>
    </recommendedName>
</protein>
<dbReference type="Gene3D" id="2.40.160.10">
    <property type="entry name" value="Porin"/>
    <property type="match status" value="1"/>
</dbReference>
<evidence type="ECO:0008006" key="3">
    <source>
        <dbReference type="Google" id="ProtNLM"/>
    </source>
</evidence>
<dbReference type="EMBL" id="CACVAW010000042">
    <property type="protein sequence ID" value="CAA6810562.1"/>
    <property type="molecule type" value="Genomic_DNA"/>
</dbReference>